<gene>
    <name evidence="11" type="ORF">LBAT_0789</name>
</gene>
<feature type="transmembrane region" description="Helical" evidence="9">
    <location>
        <begin position="46"/>
        <end position="70"/>
    </location>
</feature>
<feature type="transmembrane region" description="Helical" evidence="9">
    <location>
        <begin position="168"/>
        <end position="189"/>
    </location>
</feature>
<evidence type="ECO:0000256" key="5">
    <source>
        <dbReference type="ARBA" id="ARBA00022683"/>
    </source>
</evidence>
<keyword evidence="5" id="KW-0598">Phosphotransferase system</keyword>
<dbReference type="NCBIfam" id="TIGR01427">
    <property type="entry name" value="PTS_IIC_fructo"/>
    <property type="match status" value="1"/>
</dbReference>
<dbReference type="PANTHER" id="PTHR30505:SF0">
    <property type="entry name" value="FRUCTOSE-LIKE PTS SYSTEM EIIBC COMPONENT-RELATED"/>
    <property type="match status" value="1"/>
</dbReference>
<evidence type="ECO:0000256" key="2">
    <source>
        <dbReference type="ARBA" id="ARBA00022448"/>
    </source>
</evidence>
<feature type="domain" description="PTS EIIC type-2" evidence="10">
    <location>
        <begin position="1"/>
        <end position="301"/>
    </location>
</feature>
<dbReference type="AlphaFoldDB" id="A0A0D6A2Z2"/>
<dbReference type="PANTHER" id="PTHR30505">
    <property type="entry name" value="FRUCTOSE-LIKE PERMEASE"/>
    <property type="match status" value="1"/>
</dbReference>
<keyword evidence="2" id="KW-0813">Transport</keyword>
<dbReference type="InterPro" id="IPR003352">
    <property type="entry name" value="PTS_EIIC"/>
</dbReference>
<keyword evidence="8 9" id="KW-0472">Membrane</keyword>
<dbReference type="PROSITE" id="PS51104">
    <property type="entry name" value="PTS_EIIC_TYPE_2"/>
    <property type="match status" value="1"/>
</dbReference>
<feature type="transmembrane region" description="Helical" evidence="9">
    <location>
        <begin position="270"/>
        <end position="291"/>
    </location>
</feature>
<comment type="subcellular location">
    <subcellularLocation>
        <location evidence="1">Cell inner membrane</location>
        <topology evidence="1">Multi-pass membrane protein</topology>
    </subcellularLocation>
</comment>
<reference evidence="11 12" key="1">
    <citation type="submission" date="2015-03" db="EMBL/GenBank/DDBJ databases">
        <title>Complete genome sequence of Lactobacillus acetotolerans NBRC 13120.</title>
        <authorList>
            <person name="Toh H."/>
            <person name="Morita H."/>
            <person name="Fujita N."/>
        </authorList>
    </citation>
    <scope>NUCLEOTIDE SEQUENCE [LARGE SCALE GENOMIC DNA]</scope>
    <source>
        <strain evidence="11 12">NBRC 13120</strain>
    </source>
</reference>
<evidence type="ECO:0000256" key="1">
    <source>
        <dbReference type="ARBA" id="ARBA00004429"/>
    </source>
</evidence>
<evidence type="ECO:0000256" key="7">
    <source>
        <dbReference type="ARBA" id="ARBA00022989"/>
    </source>
</evidence>
<keyword evidence="3" id="KW-1003">Cell membrane</keyword>
<keyword evidence="12" id="KW-1185">Reference proteome</keyword>
<feature type="transmembrane region" description="Helical" evidence="9">
    <location>
        <begin position="12"/>
        <end position="34"/>
    </location>
</feature>
<dbReference type="InterPro" id="IPR013014">
    <property type="entry name" value="PTS_EIIC_2"/>
</dbReference>
<dbReference type="GO" id="GO:0008982">
    <property type="term" value="F:protein-N(PI)-phosphohistidine-sugar phosphotransferase activity"/>
    <property type="evidence" value="ECO:0007669"/>
    <property type="project" value="InterPro"/>
</dbReference>
<feature type="transmembrane region" description="Helical" evidence="9">
    <location>
        <begin position="209"/>
        <end position="227"/>
    </location>
</feature>
<evidence type="ECO:0000313" key="11">
    <source>
        <dbReference type="EMBL" id="BAQ57178.1"/>
    </source>
</evidence>
<evidence type="ECO:0000313" key="12">
    <source>
        <dbReference type="Proteomes" id="UP000035709"/>
    </source>
</evidence>
<dbReference type="GO" id="GO:0005886">
    <property type="term" value="C:plasma membrane"/>
    <property type="evidence" value="ECO:0007669"/>
    <property type="project" value="UniProtKB-SubCell"/>
</dbReference>
<proteinExistence type="predicted"/>
<sequence length="304" mass="32029">MFRIIRFGVMGHVKLLGTTGLGFIPIIIAAYISFSIADRPGLAPAFIVGLIAQQSGTGFIGGIIVGLLVGYLTKWLKKMPVPQKLSVVKSLILIPLISTAVVGLLYMYVIGIPLKGFTAGLTSWLKGMSTGTNSVMLAAIIGAMMAFDMGGPVNKVAYIFGIGCYAEGVYGPSTAMFLAIAIPPFGMFLATLLDKKLYSKEEVENGRTAAIMGIFGITEGTIPFALADPLRVIPSIMVGTAAACAVNAAFGVVQKTAMATLMALPFASNIWLYGLSIIIGAVVTALMVNFLKKVTHHQVEDAEE</sequence>
<protein>
    <submittedName>
        <fullName evidence="11">PTS system IIC component</fullName>
    </submittedName>
</protein>
<keyword evidence="7 9" id="KW-1133">Transmembrane helix</keyword>
<keyword evidence="4" id="KW-0762">Sugar transport</keyword>
<feature type="transmembrane region" description="Helical" evidence="9">
    <location>
        <begin position="232"/>
        <end position="250"/>
    </location>
</feature>
<evidence type="ECO:0000256" key="3">
    <source>
        <dbReference type="ARBA" id="ARBA00022475"/>
    </source>
</evidence>
<dbReference type="EMBL" id="AP014808">
    <property type="protein sequence ID" value="BAQ57178.1"/>
    <property type="molecule type" value="Genomic_DNA"/>
</dbReference>
<dbReference type="PATRIC" id="fig|1600.4.peg.810"/>
<evidence type="ECO:0000256" key="4">
    <source>
        <dbReference type="ARBA" id="ARBA00022597"/>
    </source>
</evidence>
<dbReference type="Pfam" id="PF02378">
    <property type="entry name" value="PTS_EIIC"/>
    <property type="match status" value="1"/>
</dbReference>
<feature type="transmembrane region" description="Helical" evidence="9">
    <location>
        <begin position="91"/>
        <end position="110"/>
    </location>
</feature>
<evidence type="ECO:0000259" key="10">
    <source>
        <dbReference type="PROSITE" id="PS51104"/>
    </source>
</evidence>
<dbReference type="Proteomes" id="UP000035709">
    <property type="component" value="Chromosome"/>
</dbReference>
<dbReference type="STRING" id="1600.LBAT_0789"/>
<dbReference type="InterPro" id="IPR006327">
    <property type="entry name" value="PTS_IIC_fruc"/>
</dbReference>
<organism evidence="11 12">
    <name type="scientific">Lactobacillus acetotolerans</name>
    <dbReference type="NCBI Taxonomy" id="1600"/>
    <lineage>
        <taxon>Bacteria</taxon>
        <taxon>Bacillati</taxon>
        <taxon>Bacillota</taxon>
        <taxon>Bacilli</taxon>
        <taxon>Lactobacillales</taxon>
        <taxon>Lactobacillaceae</taxon>
        <taxon>Lactobacillus</taxon>
    </lineage>
</organism>
<keyword evidence="6 9" id="KW-0812">Transmembrane</keyword>
<name>A0A0D6A2Z2_9LACO</name>
<feature type="transmembrane region" description="Helical" evidence="9">
    <location>
        <begin position="130"/>
        <end position="147"/>
    </location>
</feature>
<dbReference type="RefSeq" id="WP_231860151.1">
    <property type="nucleotide sequence ID" value="NZ_AP014808.1"/>
</dbReference>
<evidence type="ECO:0000256" key="8">
    <source>
        <dbReference type="ARBA" id="ARBA00023136"/>
    </source>
</evidence>
<evidence type="ECO:0000256" key="6">
    <source>
        <dbReference type="ARBA" id="ARBA00022692"/>
    </source>
</evidence>
<dbReference type="GO" id="GO:0005351">
    <property type="term" value="F:carbohydrate:proton symporter activity"/>
    <property type="evidence" value="ECO:0007669"/>
    <property type="project" value="InterPro"/>
</dbReference>
<accession>A0A0D6A2Z2</accession>
<evidence type="ECO:0000256" key="9">
    <source>
        <dbReference type="SAM" id="Phobius"/>
    </source>
</evidence>
<dbReference type="GO" id="GO:0009401">
    <property type="term" value="P:phosphoenolpyruvate-dependent sugar phosphotransferase system"/>
    <property type="evidence" value="ECO:0007669"/>
    <property type="project" value="UniProtKB-KW"/>
</dbReference>
<dbReference type="GO" id="GO:0090563">
    <property type="term" value="F:protein-phosphocysteine-sugar phosphotransferase activity"/>
    <property type="evidence" value="ECO:0007669"/>
    <property type="project" value="TreeGrafter"/>
</dbReference>
<dbReference type="KEGG" id="lae:LBAT_0789"/>
<dbReference type="InterPro" id="IPR050864">
    <property type="entry name" value="Bacterial_PTS_Sugar_Transport"/>
</dbReference>